<dbReference type="GO" id="GO:1904380">
    <property type="term" value="P:endoplasmic reticulum mannose trimming"/>
    <property type="evidence" value="ECO:0007669"/>
    <property type="project" value="InterPro"/>
</dbReference>
<feature type="region of interest" description="Disordered" evidence="8">
    <location>
        <begin position="715"/>
        <end position="751"/>
    </location>
</feature>
<dbReference type="SUPFAM" id="SSF48225">
    <property type="entry name" value="Seven-hairpin glycosidases"/>
    <property type="match status" value="1"/>
</dbReference>
<dbReference type="InterPro" id="IPR003137">
    <property type="entry name" value="PA_domain"/>
</dbReference>
<feature type="domain" description="PA" evidence="9">
    <location>
        <begin position="623"/>
        <end position="704"/>
    </location>
</feature>
<dbReference type="Proteomes" id="UP001209570">
    <property type="component" value="Unassembled WGS sequence"/>
</dbReference>
<sequence>MRPACPPSPASSRRRWRHGQQLLVSTLFLALLALAFAFAPASARMHASERRHLREKARAMFYHGYRSYMDHAFPWDELKPLSCEGRRWDRRERGDLDDVLGGYALTLVDSLDTLAVLGDRDEFLRAVRLVVEHVHFDRDVTVSVFEATIRVIGGLLSAHLIASPEHLGVLTADEYSGELLALAVDLGRRLLPAFETPTELPVHRVHLQRGLTRGAPTVTCPAAAGSLLVEFSYLSRLSNISTFETKARNAVLALWRRRSDLDLLGSAIDVVSGEWLASNVGIGAGIDSFFEYLFKYHLVSGSARWLAMFNASYHAVETHVNHDGLHIEVDMNHGRRLVRSHRVSALQAFWPGLQVLAGDVSRAVRGHDKLFSLWNRFGAMPELVDMATPQAPGVIHWARTSPLRPELIESTYHLYQATRDHKYLKIGRKLLEDIERVSRVPCGYAAVGNIHTLSVEDRMDSYFLSETVKYLYLLFSEDPDEIVPAMNVPTPANASATRRSRPLKTADVVFSTEGHVLLLDHSLFDRSRGPGAAADRNTFACENVRSHAAASRPTTEISYVPIGVSVRQRDAHVATMVAAPATFGMQLGPLGVVVEAPLSLLLAVPSEPHSALQEACAPIPLAQRALVRGRVVMVRRGSCAFARKAMVLQEAGAMGVVIVNNKKTPMSPGNSAGRQYVMMDDRQRLGANVKVPVVMISMADAAELRRQLVLRTQAESDDDLADSRNRATVNRSDDERSEDSEDELESKEEGGEIVVALSAWLH</sequence>
<evidence type="ECO:0000256" key="1">
    <source>
        <dbReference type="ARBA" id="ARBA00004240"/>
    </source>
</evidence>
<feature type="active site" evidence="5">
    <location>
        <position position="406"/>
    </location>
</feature>
<dbReference type="GO" id="GO:0005509">
    <property type="term" value="F:calcium ion binding"/>
    <property type="evidence" value="ECO:0007669"/>
    <property type="project" value="InterPro"/>
</dbReference>
<comment type="subcellular location">
    <subcellularLocation>
        <location evidence="1">Endoplasmic reticulum</location>
    </subcellularLocation>
</comment>
<keyword evidence="7" id="KW-0326">Glycosidase</keyword>
<comment type="caution">
    <text evidence="10">The sequence shown here is derived from an EMBL/GenBank/DDBJ whole genome shotgun (WGS) entry which is preliminary data.</text>
</comment>
<keyword evidence="6" id="KW-0106">Calcium</keyword>
<dbReference type="InterPro" id="IPR046450">
    <property type="entry name" value="PA_dom_sf"/>
</dbReference>
<comment type="cofactor">
    <cofactor evidence="6">
        <name>Ca(2+)</name>
        <dbReference type="ChEBI" id="CHEBI:29108"/>
    </cofactor>
</comment>
<feature type="active site" description="Proton donor" evidence="5">
    <location>
        <position position="146"/>
    </location>
</feature>
<evidence type="ECO:0000256" key="6">
    <source>
        <dbReference type="PIRSR" id="PIRSR601382-2"/>
    </source>
</evidence>
<dbReference type="GO" id="GO:0005975">
    <property type="term" value="P:carbohydrate metabolic process"/>
    <property type="evidence" value="ECO:0007669"/>
    <property type="project" value="InterPro"/>
</dbReference>
<keyword evidence="6" id="KW-0479">Metal-binding</keyword>
<feature type="binding site" evidence="6">
    <location>
        <position position="512"/>
    </location>
    <ligand>
        <name>Ca(2+)</name>
        <dbReference type="ChEBI" id="CHEBI:29108"/>
    </ligand>
</feature>
<keyword evidence="11" id="KW-1185">Reference proteome</keyword>
<dbReference type="SUPFAM" id="SSF52025">
    <property type="entry name" value="PA domain"/>
    <property type="match status" value="1"/>
</dbReference>
<feature type="compositionally biased region" description="Acidic residues" evidence="8">
    <location>
        <begin position="735"/>
        <end position="746"/>
    </location>
</feature>
<protein>
    <recommendedName>
        <fullName evidence="7">alpha-1,2-Mannosidase</fullName>
        <ecNumber evidence="7">3.2.1.-</ecNumber>
    </recommendedName>
</protein>
<dbReference type="InterPro" id="IPR036026">
    <property type="entry name" value="Seven-hairpin_glycosidases"/>
</dbReference>
<dbReference type="Gene3D" id="3.50.30.30">
    <property type="match status" value="1"/>
</dbReference>
<organism evidence="10 11">
    <name type="scientific">Pythium insidiosum</name>
    <name type="common">Pythiosis disease agent</name>
    <dbReference type="NCBI Taxonomy" id="114742"/>
    <lineage>
        <taxon>Eukaryota</taxon>
        <taxon>Sar</taxon>
        <taxon>Stramenopiles</taxon>
        <taxon>Oomycota</taxon>
        <taxon>Peronosporomycetes</taxon>
        <taxon>Pythiales</taxon>
        <taxon>Pythiaceae</taxon>
        <taxon>Pythium</taxon>
    </lineage>
</organism>
<comment type="similarity">
    <text evidence="2 7">Belongs to the glycosyl hydrolase 47 family.</text>
</comment>
<name>A0AAD5M7L4_PYTIN</name>
<dbReference type="PRINTS" id="PR00747">
    <property type="entry name" value="GLYHDRLASE47"/>
</dbReference>
<feature type="active site" description="Proton donor" evidence="5">
    <location>
        <position position="382"/>
    </location>
</feature>
<dbReference type="InterPro" id="IPR001382">
    <property type="entry name" value="Glyco_hydro_47"/>
</dbReference>
<evidence type="ECO:0000256" key="8">
    <source>
        <dbReference type="SAM" id="MobiDB-lite"/>
    </source>
</evidence>
<keyword evidence="3" id="KW-0256">Endoplasmic reticulum</keyword>
<evidence type="ECO:0000256" key="3">
    <source>
        <dbReference type="ARBA" id="ARBA00022824"/>
    </source>
</evidence>
<evidence type="ECO:0000313" key="10">
    <source>
        <dbReference type="EMBL" id="KAJ0405772.1"/>
    </source>
</evidence>
<dbReference type="InterPro" id="IPR012341">
    <property type="entry name" value="6hp_glycosidase-like_sf"/>
</dbReference>
<keyword evidence="7" id="KW-0378">Hydrolase</keyword>
<feature type="active site" evidence="5">
    <location>
        <position position="287"/>
    </location>
</feature>
<accession>A0AAD5M7L4</accession>
<dbReference type="Pfam" id="PF02225">
    <property type="entry name" value="PA"/>
    <property type="match status" value="1"/>
</dbReference>
<evidence type="ECO:0000256" key="4">
    <source>
        <dbReference type="ARBA" id="ARBA00023180"/>
    </source>
</evidence>
<dbReference type="EMBL" id="JAKCXM010000040">
    <property type="protein sequence ID" value="KAJ0405772.1"/>
    <property type="molecule type" value="Genomic_DNA"/>
</dbReference>
<gene>
    <name evidence="10" type="ORF">P43SY_003622</name>
</gene>
<dbReference type="GO" id="GO:0004571">
    <property type="term" value="F:mannosyl-oligosaccharide 1,2-alpha-mannosidase activity"/>
    <property type="evidence" value="ECO:0007669"/>
    <property type="project" value="InterPro"/>
</dbReference>
<evidence type="ECO:0000256" key="7">
    <source>
        <dbReference type="RuleBase" id="RU361193"/>
    </source>
</evidence>
<dbReference type="GO" id="GO:0044322">
    <property type="term" value="C:endoplasmic reticulum quality control compartment"/>
    <property type="evidence" value="ECO:0007669"/>
    <property type="project" value="GOC"/>
</dbReference>
<dbReference type="GO" id="GO:0016020">
    <property type="term" value="C:membrane"/>
    <property type="evidence" value="ECO:0007669"/>
    <property type="project" value="InterPro"/>
</dbReference>
<evidence type="ECO:0000259" key="9">
    <source>
        <dbReference type="Pfam" id="PF02225"/>
    </source>
</evidence>
<dbReference type="EC" id="3.2.1.-" evidence="7"/>
<dbReference type="PANTHER" id="PTHR45679">
    <property type="entry name" value="ER DEGRADATION-ENHANCING ALPHA-MANNOSIDASE-LIKE PROTEIN 2"/>
    <property type="match status" value="1"/>
</dbReference>
<dbReference type="PANTHER" id="PTHR45679:SF2">
    <property type="entry name" value="ER DEGRADATION-ENHANCING ALPHA-MANNOSIDASE-LIKE PROTEIN 3"/>
    <property type="match status" value="1"/>
</dbReference>
<dbReference type="InterPro" id="IPR044674">
    <property type="entry name" value="EDEM1/2/3"/>
</dbReference>
<dbReference type="Gene3D" id="1.50.10.10">
    <property type="match status" value="1"/>
</dbReference>
<proteinExistence type="inferred from homology"/>
<evidence type="ECO:0000256" key="2">
    <source>
        <dbReference type="ARBA" id="ARBA00007658"/>
    </source>
</evidence>
<evidence type="ECO:0000313" key="11">
    <source>
        <dbReference type="Proteomes" id="UP001209570"/>
    </source>
</evidence>
<reference evidence="10" key="1">
    <citation type="submission" date="2021-12" db="EMBL/GenBank/DDBJ databases">
        <title>Prjna785345.</title>
        <authorList>
            <person name="Rujirawat T."/>
            <person name="Krajaejun T."/>
        </authorList>
    </citation>
    <scope>NUCLEOTIDE SEQUENCE</scope>
    <source>
        <strain evidence="10">Pi057C3</strain>
    </source>
</reference>
<dbReference type="Pfam" id="PF01532">
    <property type="entry name" value="Glyco_hydro_47"/>
    <property type="match status" value="1"/>
</dbReference>
<dbReference type="AlphaFoldDB" id="A0AAD5M7L4"/>
<evidence type="ECO:0000256" key="5">
    <source>
        <dbReference type="PIRSR" id="PIRSR601382-1"/>
    </source>
</evidence>
<keyword evidence="4" id="KW-0325">Glycoprotein</keyword>